<sequence length="72" mass="8342">MRSKRKDSCTITQALTSSASTRNDSNLPRRHKDIKHHAPTGPSAWESVCWAGSQDYWARREYCYWAARSITR</sequence>
<dbReference type="AlphaFoldDB" id="A0A392SFZ8"/>
<dbReference type="EMBL" id="LXQA010364089">
    <property type="protein sequence ID" value="MCI46880.1"/>
    <property type="molecule type" value="Genomic_DNA"/>
</dbReference>
<protein>
    <submittedName>
        <fullName evidence="2">Uncharacterized protein</fullName>
    </submittedName>
</protein>
<evidence type="ECO:0000256" key="1">
    <source>
        <dbReference type="SAM" id="MobiDB-lite"/>
    </source>
</evidence>
<evidence type="ECO:0000313" key="2">
    <source>
        <dbReference type="EMBL" id="MCI46880.1"/>
    </source>
</evidence>
<dbReference type="Proteomes" id="UP000265520">
    <property type="component" value="Unassembled WGS sequence"/>
</dbReference>
<comment type="caution">
    <text evidence="2">The sequence shown here is derived from an EMBL/GenBank/DDBJ whole genome shotgun (WGS) entry which is preliminary data.</text>
</comment>
<feature type="region of interest" description="Disordered" evidence="1">
    <location>
        <begin position="1"/>
        <end position="43"/>
    </location>
</feature>
<reference evidence="2 3" key="1">
    <citation type="journal article" date="2018" name="Front. Plant Sci.">
        <title>Red Clover (Trifolium pratense) and Zigzag Clover (T. medium) - A Picture of Genomic Similarities and Differences.</title>
        <authorList>
            <person name="Dluhosova J."/>
            <person name="Istvanek J."/>
            <person name="Nedelnik J."/>
            <person name="Repkova J."/>
        </authorList>
    </citation>
    <scope>NUCLEOTIDE SEQUENCE [LARGE SCALE GENOMIC DNA]</scope>
    <source>
        <strain evidence="3">cv. 10/8</strain>
        <tissue evidence="2">Leaf</tissue>
    </source>
</reference>
<name>A0A392SFZ8_9FABA</name>
<accession>A0A392SFZ8</accession>
<proteinExistence type="predicted"/>
<feature type="compositionally biased region" description="Polar residues" evidence="1">
    <location>
        <begin position="9"/>
        <end position="26"/>
    </location>
</feature>
<keyword evidence="3" id="KW-1185">Reference proteome</keyword>
<organism evidence="2 3">
    <name type="scientific">Trifolium medium</name>
    <dbReference type="NCBI Taxonomy" id="97028"/>
    <lineage>
        <taxon>Eukaryota</taxon>
        <taxon>Viridiplantae</taxon>
        <taxon>Streptophyta</taxon>
        <taxon>Embryophyta</taxon>
        <taxon>Tracheophyta</taxon>
        <taxon>Spermatophyta</taxon>
        <taxon>Magnoliopsida</taxon>
        <taxon>eudicotyledons</taxon>
        <taxon>Gunneridae</taxon>
        <taxon>Pentapetalae</taxon>
        <taxon>rosids</taxon>
        <taxon>fabids</taxon>
        <taxon>Fabales</taxon>
        <taxon>Fabaceae</taxon>
        <taxon>Papilionoideae</taxon>
        <taxon>50 kb inversion clade</taxon>
        <taxon>NPAAA clade</taxon>
        <taxon>Hologalegina</taxon>
        <taxon>IRL clade</taxon>
        <taxon>Trifolieae</taxon>
        <taxon>Trifolium</taxon>
    </lineage>
</organism>
<feature type="compositionally biased region" description="Basic residues" evidence="1">
    <location>
        <begin position="28"/>
        <end position="38"/>
    </location>
</feature>
<feature type="non-terminal residue" evidence="2">
    <location>
        <position position="72"/>
    </location>
</feature>
<evidence type="ECO:0000313" key="3">
    <source>
        <dbReference type="Proteomes" id="UP000265520"/>
    </source>
</evidence>